<dbReference type="Gene3D" id="1.10.150.130">
    <property type="match status" value="1"/>
</dbReference>
<dbReference type="GO" id="GO:0003677">
    <property type="term" value="F:DNA binding"/>
    <property type="evidence" value="ECO:0007669"/>
    <property type="project" value="UniProtKB-UniRule"/>
</dbReference>
<accession>A0A5E7CAF7</accession>
<name>A0A5E7CAF7_PSEFL</name>
<evidence type="ECO:0000256" key="4">
    <source>
        <dbReference type="ARBA" id="ARBA00023172"/>
    </source>
</evidence>
<evidence type="ECO:0000256" key="2">
    <source>
        <dbReference type="ARBA" id="ARBA00022908"/>
    </source>
</evidence>
<dbReference type="InterPro" id="IPR004107">
    <property type="entry name" value="Integrase_SAM-like_N"/>
</dbReference>
<evidence type="ECO:0000256" key="1">
    <source>
        <dbReference type="ARBA" id="ARBA00008857"/>
    </source>
</evidence>
<sequence length="385" mass="44157">MLIRRVTGIQWAGGSLDSYAILESGVLDNQSVVVPPTLYLLDLAKRGRSGHTIKANADDLKLLFETLKRFDIDWKDLTDNQMSGYLENILQNEHHLSNESVERHISTSKSFYKTSFKNGLLSVEKNFTFNYVRSHNLRYQGQGNGSPKYNLRQQYLSKNLFNLILAHIKTRDSFIRYRDELVLLFGYHCGLRSSEVTSLDNLQTESLLEKISEADATEHLTITIPIIGKGSKVRYVLVNPYTVNKIRKFLYGARSQLPPGCLLCSVKGKPLSASHATRLFQTTRDIALPSLKKEIQDAFTNKPDQYTVSFKTIKLTVFHSLRHTFATNLVDYCYKNGIDPYQYISEQLGHEREETTKEYITFEANIFSRDKTRKKLNSSMEPDDE</sequence>
<evidence type="ECO:0000259" key="7">
    <source>
        <dbReference type="PROSITE" id="PS51900"/>
    </source>
</evidence>
<keyword evidence="2" id="KW-0229">DNA integration</keyword>
<dbReference type="InterPro" id="IPR050090">
    <property type="entry name" value="Tyrosine_recombinase_XerCD"/>
</dbReference>
<dbReference type="GO" id="GO:0015074">
    <property type="term" value="P:DNA integration"/>
    <property type="evidence" value="ECO:0007669"/>
    <property type="project" value="UniProtKB-KW"/>
</dbReference>
<dbReference type="EMBL" id="CABVHQ010000023">
    <property type="protein sequence ID" value="VVO01749.1"/>
    <property type="molecule type" value="Genomic_DNA"/>
</dbReference>
<dbReference type="PANTHER" id="PTHR30349:SF41">
    <property type="entry name" value="INTEGRASE_RECOMBINASE PROTEIN MJ0367-RELATED"/>
    <property type="match status" value="1"/>
</dbReference>
<dbReference type="InterPro" id="IPR010998">
    <property type="entry name" value="Integrase_recombinase_N"/>
</dbReference>
<comment type="similarity">
    <text evidence="1">Belongs to the 'phage' integrase family.</text>
</comment>
<dbReference type="SUPFAM" id="SSF56349">
    <property type="entry name" value="DNA breaking-rejoining enzymes"/>
    <property type="match status" value="1"/>
</dbReference>
<dbReference type="PANTHER" id="PTHR30349">
    <property type="entry name" value="PHAGE INTEGRASE-RELATED"/>
    <property type="match status" value="1"/>
</dbReference>
<feature type="domain" description="Core-binding (CB)" evidence="7">
    <location>
        <begin position="30"/>
        <end position="116"/>
    </location>
</feature>
<dbReference type="InterPro" id="IPR011010">
    <property type="entry name" value="DNA_brk_join_enz"/>
</dbReference>
<protein>
    <submittedName>
        <fullName evidence="8">Tyrosine recombinase XerC</fullName>
    </submittedName>
</protein>
<organism evidence="8 9">
    <name type="scientific">Pseudomonas fluorescens</name>
    <dbReference type="NCBI Taxonomy" id="294"/>
    <lineage>
        <taxon>Bacteria</taxon>
        <taxon>Pseudomonadati</taxon>
        <taxon>Pseudomonadota</taxon>
        <taxon>Gammaproteobacteria</taxon>
        <taxon>Pseudomonadales</taxon>
        <taxon>Pseudomonadaceae</taxon>
        <taxon>Pseudomonas</taxon>
    </lineage>
</organism>
<evidence type="ECO:0000256" key="3">
    <source>
        <dbReference type="ARBA" id="ARBA00023125"/>
    </source>
</evidence>
<dbReference type="InterPro" id="IPR044068">
    <property type="entry name" value="CB"/>
</dbReference>
<proteinExistence type="inferred from homology"/>
<dbReference type="Pfam" id="PF00589">
    <property type="entry name" value="Phage_integrase"/>
    <property type="match status" value="1"/>
</dbReference>
<keyword evidence="3 5" id="KW-0238">DNA-binding</keyword>
<dbReference type="PROSITE" id="PS51900">
    <property type="entry name" value="CB"/>
    <property type="match status" value="1"/>
</dbReference>
<evidence type="ECO:0000313" key="8">
    <source>
        <dbReference type="EMBL" id="VVO01749.1"/>
    </source>
</evidence>
<evidence type="ECO:0000313" key="9">
    <source>
        <dbReference type="Proteomes" id="UP000337909"/>
    </source>
</evidence>
<keyword evidence="4" id="KW-0233">DNA recombination</keyword>
<gene>
    <name evidence="8" type="primary">xerC_3</name>
    <name evidence="8" type="ORF">PS691_02686</name>
</gene>
<dbReference type="AlphaFoldDB" id="A0A5E7CAF7"/>
<feature type="domain" description="Tyr recombinase" evidence="6">
    <location>
        <begin position="151"/>
        <end position="373"/>
    </location>
</feature>
<dbReference type="InterPro" id="IPR002104">
    <property type="entry name" value="Integrase_catalytic"/>
</dbReference>
<dbReference type="GO" id="GO:0006310">
    <property type="term" value="P:DNA recombination"/>
    <property type="evidence" value="ECO:0007669"/>
    <property type="project" value="UniProtKB-KW"/>
</dbReference>
<dbReference type="CDD" id="cd00397">
    <property type="entry name" value="DNA_BRE_C"/>
    <property type="match status" value="1"/>
</dbReference>
<reference evidence="8 9" key="1">
    <citation type="submission" date="2019-09" db="EMBL/GenBank/DDBJ databases">
        <authorList>
            <person name="Chandra G."/>
            <person name="Truman W A."/>
        </authorList>
    </citation>
    <scope>NUCLEOTIDE SEQUENCE [LARGE SCALE GENOMIC DNA]</scope>
    <source>
        <strain evidence="8">PS691</strain>
    </source>
</reference>
<evidence type="ECO:0000259" key="6">
    <source>
        <dbReference type="PROSITE" id="PS51898"/>
    </source>
</evidence>
<dbReference type="Pfam" id="PF02899">
    <property type="entry name" value="Phage_int_SAM_1"/>
    <property type="match status" value="1"/>
</dbReference>
<dbReference type="Gene3D" id="1.10.443.10">
    <property type="entry name" value="Intergrase catalytic core"/>
    <property type="match status" value="1"/>
</dbReference>
<dbReference type="PROSITE" id="PS51898">
    <property type="entry name" value="TYR_RECOMBINASE"/>
    <property type="match status" value="1"/>
</dbReference>
<dbReference type="InterPro" id="IPR013762">
    <property type="entry name" value="Integrase-like_cat_sf"/>
</dbReference>
<dbReference type="Proteomes" id="UP000337909">
    <property type="component" value="Unassembled WGS sequence"/>
</dbReference>
<evidence type="ECO:0000256" key="5">
    <source>
        <dbReference type="PROSITE-ProRule" id="PRU01248"/>
    </source>
</evidence>